<feature type="non-terminal residue" evidence="2">
    <location>
        <position position="1"/>
    </location>
</feature>
<accession>A0A6J4M927</accession>
<sequence length="371" mass="41093">ARRPQCRPRRSRRHAQQHREGARPAAVAHRAVGPRGAGRRARPVGRHQQGAGDHHPAVHGAGRHRAGRVLPRTPGRPRRAVPDGRRGGGRRYGGRGRGRAVHPAARDRQPRGAHAAVGRVRPARGPRADHPGRGRRRQPGLGAHALAHVLPLGRAARLPARRARVAGGRGGRREERRLPVQGPVRLRHPCRRARRPPAGAHLAVRQPGAAADVVRDGRRDARRGHRGRGRGRREGDPRRRVPLQRSRRSGRQHDRLGSADHPPAEQHRRVLPERALADPEPRRRHDRPADQAARAQARAGAGRDGRHPRHQGRHRLRLADPQLRAAPLPDGQGPADRHGVRRDRAGAGRRDRRLHRGSGAVAPYEHRRRGL</sequence>
<feature type="compositionally biased region" description="Low complexity" evidence="1">
    <location>
        <begin position="290"/>
        <end position="300"/>
    </location>
</feature>
<feature type="compositionally biased region" description="Basic residues" evidence="1">
    <location>
        <begin position="1"/>
        <end position="16"/>
    </location>
</feature>
<feature type="region of interest" description="Disordered" evidence="1">
    <location>
        <begin position="161"/>
        <end position="371"/>
    </location>
</feature>
<feature type="compositionally biased region" description="Basic residues" evidence="1">
    <location>
        <begin position="240"/>
        <end position="250"/>
    </location>
</feature>
<gene>
    <name evidence="2" type="ORF">AVDCRST_MAG16-2430</name>
</gene>
<feature type="region of interest" description="Disordered" evidence="1">
    <location>
        <begin position="1"/>
        <end position="142"/>
    </location>
</feature>
<feature type="compositionally biased region" description="Basic and acidic residues" evidence="1">
    <location>
        <begin position="335"/>
        <end position="349"/>
    </location>
</feature>
<feature type="compositionally biased region" description="Basic and acidic residues" evidence="1">
    <location>
        <begin position="251"/>
        <end position="289"/>
    </location>
</feature>
<feature type="compositionally biased region" description="Basic residues" evidence="1">
    <location>
        <begin position="306"/>
        <end position="316"/>
    </location>
</feature>
<dbReference type="AlphaFoldDB" id="A0A6J4M927"/>
<feature type="compositionally biased region" description="Low complexity" evidence="1">
    <location>
        <begin position="196"/>
        <end position="212"/>
    </location>
</feature>
<dbReference type="EMBL" id="CADCUE010000227">
    <property type="protein sequence ID" value="CAA9352082.1"/>
    <property type="molecule type" value="Genomic_DNA"/>
</dbReference>
<proteinExistence type="predicted"/>
<organism evidence="2">
    <name type="scientific">uncultured Frankineae bacterium</name>
    <dbReference type="NCBI Taxonomy" id="437475"/>
    <lineage>
        <taxon>Bacteria</taxon>
        <taxon>Bacillati</taxon>
        <taxon>Actinomycetota</taxon>
        <taxon>Actinomycetes</taxon>
        <taxon>Frankiales</taxon>
        <taxon>environmental samples</taxon>
    </lineage>
</organism>
<feature type="compositionally biased region" description="Basic residues" evidence="1">
    <location>
        <begin position="185"/>
        <end position="195"/>
    </location>
</feature>
<name>A0A6J4M927_9ACTN</name>
<feature type="non-terminal residue" evidence="2">
    <location>
        <position position="371"/>
    </location>
</feature>
<feature type="compositionally biased region" description="Basic residues" evidence="1">
    <location>
        <begin position="220"/>
        <end position="231"/>
    </location>
</feature>
<protein>
    <submittedName>
        <fullName evidence="2">Peptide chain release factor 2</fullName>
    </submittedName>
</protein>
<feature type="compositionally biased region" description="Basic residues" evidence="1">
    <location>
        <begin position="87"/>
        <end position="100"/>
    </location>
</feature>
<evidence type="ECO:0000256" key="1">
    <source>
        <dbReference type="SAM" id="MobiDB-lite"/>
    </source>
</evidence>
<feature type="compositionally biased region" description="Low complexity" evidence="1">
    <location>
        <begin position="23"/>
        <end position="34"/>
    </location>
</feature>
<reference evidence="2" key="1">
    <citation type="submission" date="2020-02" db="EMBL/GenBank/DDBJ databases">
        <authorList>
            <person name="Meier V. D."/>
        </authorList>
    </citation>
    <scope>NUCLEOTIDE SEQUENCE</scope>
    <source>
        <strain evidence="2">AVDCRST_MAG16</strain>
    </source>
</reference>
<evidence type="ECO:0000313" key="2">
    <source>
        <dbReference type="EMBL" id="CAA9352082.1"/>
    </source>
</evidence>